<evidence type="ECO:0000256" key="3">
    <source>
        <dbReference type="ARBA" id="ARBA00022759"/>
    </source>
</evidence>
<comment type="function">
    <text evidence="10">CRISPR (clustered regularly interspaced short palindromic repeat), is an adaptive immune system that provides protection against mobile genetic elements (viruses, transposable elements and conjugative plasmids). CRISPR clusters contain spacers, sequences complementary to antecedent mobile elements, and target invading nucleic acids. CRISPR clusters are transcribed and processed into CRISPR RNA (crRNA). Acts as a dsDNA endonuclease. Involved in the integration of spacer DNA into the CRISPR cassette.</text>
</comment>
<dbReference type="Pfam" id="PF01867">
    <property type="entry name" value="Cas_Cas1"/>
    <property type="match status" value="1"/>
</dbReference>
<dbReference type="InterPro" id="IPR019855">
    <property type="entry name" value="CRISPR-assoc_Cas1_NMENI"/>
</dbReference>
<dbReference type="EMBL" id="RJQC01000001">
    <property type="protein sequence ID" value="RNM31317.1"/>
    <property type="molecule type" value="Genomic_DNA"/>
</dbReference>
<keyword evidence="5 10" id="KW-0460">Magnesium</keyword>
<dbReference type="InterPro" id="IPR050646">
    <property type="entry name" value="Cas1"/>
</dbReference>
<feature type="binding site" evidence="10">
    <location>
        <position position="149"/>
    </location>
    <ligand>
        <name>Mn(2+)</name>
        <dbReference type="ChEBI" id="CHEBI:29035"/>
    </ligand>
</feature>
<dbReference type="InterPro" id="IPR042211">
    <property type="entry name" value="CRISPR-assoc_Cas1_N"/>
</dbReference>
<dbReference type="InterPro" id="IPR036043">
    <property type="entry name" value="Phosphoglycerate_kinase_sf"/>
</dbReference>
<evidence type="ECO:0000256" key="6">
    <source>
        <dbReference type="ARBA" id="ARBA00023118"/>
    </source>
</evidence>
<comment type="subunit">
    <text evidence="9 10">Homodimer, forms a heterotetramer with a Cas2 homodimer.</text>
</comment>
<evidence type="ECO:0000256" key="5">
    <source>
        <dbReference type="ARBA" id="ARBA00022842"/>
    </source>
</evidence>
<dbReference type="Gene3D" id="1.20.120.920">
    <property type="entry name" value="CRISPR-associated endonuclease Cas1, C-terminal domain"/>
    <property type="match status" value="1"/>
</dbReference>
<keyword evidence="2 10" id="KW-0479">Metal-binding</keyword>
<dbReference type="InterPro" id="IPR042206">
    <property type="entry name" value="CRISPR-assoc_Cas1_C"/>
</dbReference>
<dbReference type="RefSeq" id="WP_128519478.1">
    <property type="nucleotide sequence ID" value="NZ_RJQC01000001.1"/>
</dbReference>
<dbReference type="GO" id="GO:0016787">
    <property type="term" value="F:hydrolase activity"/>
    <property type="evidence" value="ECO:0007669"/>
    <property type="project" value="UniProtKB-KW"/>
</dbReference>
<evidence type="ECO:0000313" key="12">
    <source>
        <dbReference type="Proteomes" id="UP000276568"/>
    </source>
</evidence>
<dbReference type="NCBIfam" id="TIGR00287">
    <property type="entry name" value="cas1"/>
    <property type="match status" value="1"/>
</dbReference>
<dbReference type="InterPro" id="IPR002729">
    <property type="entry name" value="CRISPR-assoc_Cas1"/>
</dbReference>
<accession>A0A3N0I321</accession>
<evidence type="ECO:0000256" key="10">
    <source>
        <dbReference type="HAMAP-Rule" id="MF_01470"/>
    </source>
</evidence>
<reference evidence="11 12" key="1">
    <citation type="submission" date="2018-11" db="EMBL/GenBank/DDBJ databases">
        <title>Clostridium sp. nov., a member of the family Erysipelotrichaceae isolated from pig faeces.</title>
        <authorList>
            <person name="Chang Y.-H."/>
        </authorList>
    </citation>
    <scope>NUCLEOTIDE SEQUENCE [LARGE SCALE GENOMIC DNA]</scope>
    <source>
        <strain evidence="11 12">YH-panp20</strain>
    </source>
</reference>
<dbReference type="AlphaFoldDB" id="A0A3N0I321"/>
<dbReference type="NCBIfam" id="TIGR03639">
    <property type="entry name" value="cas1_NMENI"/>
    <property type="match status" value="1"/>
</dbReference>
<gene>
    <name evidence="10 11" type="primary">cas1</name>
    <name evidence="11" type="ORF">EDX97_01805</name>
</gene>
<dbReference type="PANTHER" id="PTHR34353:SF2">
    <property type="entry name" value="CRISPR-ASSOCIATED ENDONUCLEASE CAS1 1"/>
    <property type="match status" value="1"/>
</dbReference>
<evidence type="ECO:0000256" key="2">
    <source>
        <dbReference type="ARBA" id="ARBA00022723"/>
    </source>
</evidence>
<comment type="caution">
    <text evidence="11">The sequence shown here is derived from an EMBL/GenBank/DDBJ whole genome shotgun (WGS) entry which is preliminary data.</text>
</comment>
<keyword evidence="4 10" id="KW-0378">Hydrolase</keyword>
<dbReference type="GO" id="GO:0004618">
    <property type="term" value="F:phosphoglycerate kinase activity"/>
    <property type="evidence" value="ECO:0007669"/>
    <property type="project" value="InterPro"/>
</dbReference>
<keyword evidence="8 10" id="KW-0464">Manganese</keyword>
<dbReference type="GO" id="GO:0004520">
    <property type="term" value="F:DNA endonuclease activity"/>
    <property type="evidence" value="ECO:0007669"/>
    <property type="project" value="InterPro"/>
</dbReference>
<dbReference type="GO" id="GO:0006096">
    <property type="term" value="P:glycolytic process"/>
    <property type="evidence" value="ECO:0007669"/>
    <property type="project" value="InterPro"/>
</dbReference>
<dbReference type="GO" id="GO:0046872">
    <property type="term" value="F:metal ion binding"/>
    <property type="evidence" value="ECO:0007669"/>
    <property type="project" value="UniProtKB-UniRule"/>
</dbReference>
<evidence type="ECO:0000313" key="11">
    <source>
        <dbReference type="EMBL" id="RNM31317.1"/>
    </source>
</evidence>
<keyword evidence="6 10" id="KW-0051">Antiviral defense</keyword>
<comment type="similarity">
    <text evidence="10">Belongs to the CRISPR-associated endonuclease Cas1 family.</text>
</comment>
<name>A0A3N0I321_9FIRM</name>
<dbReference type="OrthoDB" id="9803119at2"/>
<evidence type="ECO:0000256" key="8">
    <source>
        <dbReference type="ARBA" id="ARBA00023211"/>
    </source>
</evidence>
<evidence type="ECO:0000256" key="9">
    <source>
        <dbReference type="ARBA" id="ARBA00038592"/>
    </source>
</evidence>
<keyword evidence="1 10" id="KW-0540">Nuclease</keyword>
<keyword evidence="3 10" id="KW-0255">Endonuclease</keyword>
<sequence>MSWKTIVIGAECKVSLNMNRMKITMGDEYHNIPLTDLDTVIFSHNKTVITIPLITKLMENNVNIVICDQKNDPVGVFQPFNMHSLVFKQLDKQINWKITRKKKLWKKIVEQKINSEIQVLQLLKVKEAPIDTLKQYRNTIYNDDQTNREGASARIYFSALFGKDFIRGDPDAINFAMNYGYKIVASYISKCIVSRGLITQLGIHHKGESNAFNLVYDFIEPFRAIIDAWVAVNITNDFTIVQKQEIIEILQCKIFINNKWFRLNDAIEDMVDAYIGFLNYTSDQLLFFDLSKGILFDDE</sequence>
<dbReference type="EC" id="3.1.-.-" evidence="10"/>
<evidence type="ECO:0000256" key="4">
    <source>
        <dbReference type="ARBA" id="ARBA00022801"/>
    </source>
</evidence>
<dbReference type="Gene3D" id="3.100.10.20">
    <property type="entry name" value="CRISPR-associated endonuclease Cas1, N-terminal domain"/>
    <property type="match status" value="1"/>
</dbReference>
<dbReference type="SUPFAM" id="SSF53748">
    <property type="entry name" value="Phosphoglycerate kinase"/>
    <property type="match status" value="1"/>
</dbReference>
<dbReference type="GO" id="GO:0003677">
    <property type="term" value="F:DNA binding"/>
    <property type="evidence" value="ECO:0007669"/>
    <property type="project" value="UniProtKB-KW"/>
</dbReference>
<organism evidence="11 12">
    <name type="scientific">Absicoccus porci</name>
    <dbReference type="NCBI Taxonomy" id="2486576"/>
    <lineage>
        <taxon>Bacteria</taxon>
        <taxon>Bacillati</taxon>
        <taxon>Bacillota</taxon>
        <taxon>Erysipelotrichia</taxon>
        <taxon>Erysipelotrichales</taxon>
        <taxon>Erysipelotrichaceae</taxon>
        <taxon>Absicoccus</taxon>
    </lineage>
</organism>
<feature type="binding site" evidence="10">
    <location>
        <position position="205"/>
    </location>
    <ligand>
        <name>Mn(2+)</name>
        <dbReference type="ChEBI" id="CHEBI:29035"/>
    </ligand>
</feature>
<comment type="cofactor">
    <cofactor evidence="10">
        <name>Mg(2+)</name>
        <dbReference type="ChEBI" id="CHEBI:18420"/>
    </cofactor>
    <cofactor evidence="10">
        <name>Mn(2+)</name>
        <dbReference type="ChEBI" id="CHEBI:29035"/>
    </cofactor>
</comment>
<dbReference type="HAMAP" id="MF_01470">
    <property type="entry name" value="Cas1"/>
    <property type="match status" value="1"/>
</dbReference>
<dbReference type="PANTHER" id="PTHR34353">
    <property type="entry name" value="CRISPR-ASSOCIATED ENDONUCLEASE CAS1 1"/>
    <property type="match status" value="1"/>
</dbReference>
<protein>
    <recommendedName>
        <fullName evidence="10">CRISPR-associated endonuclease Cas1</fullName>
        <ecNumber evidence="10">3.1.-.-</ecNumber>
    </recommendedName>
</protein>
<dbReference type="Proteomes" id="UP000276568">
    <property type="component" value="Unassembled WGS sequence"/>
</dbReference>
<keyword evidence="12" id="KW-1185">Reference proteome</keyword>
<proteinExistence type="inferred from homology"/>
<evidence type="ECO:0000256" key="7">
    <source>
        <dbReference type="ARBA" id="ARBA00023125"/>
    </source>
</evidence>
<evidence type="ECO:0000256" key="1">
    <source>
        <dbReference type="ARBA" id="ARBA00022722"/>
    </source>
</evidence>
<feature type="binding site" evidence="10">
    <location>
        <position position="220"/>
    </location>
    <ligand>
        <name>Mn(2+)</name>
        <dbReference type="ChEBI" id="CHEBI:29035"/>
    </ligand>
</feature>
<dbReference type="GO" id="GO:0043571">
    <property type="term" value="P:maintenance of CRISPR repeat elements"/>
    <property type="evidence" value="ECO:0007669"/>
    <property type="project" value="UniProtKB-UniRule"/>
</dbReference>
<dbReference type="GO" id="GO:0051607">
    <property type="term" value="P:defense response to virus"/>
    <property type="evidence" value="ECO:0007669"/>
    <property type="project" value="UniProtKB-UniRule"/>
</dbReference>
<keyword evidence="7 10" id="KW-0238">DNA-binding</keyword>